<evidence type="ECO:0000313" key="3">
    <source>
        <dbReference type="Proteomes" id="UP001529510"/>
    </source>
</evidence>
<protein>
    <submittedName>
        <fullName evidence="2">Uncharacterized protein</fullName>
    </submittedName>
</protein>
<dbReference type="PANTHER" id="PTHR11505">
    <property type="entry name" value="L1 TRANSPOSABLE ELEMENT-RELATED"/>
    <property type="match status" value="1"/>
</dbReference>
<comment type="caution">
    <text evidence="2">The sequence shown here is derived from an EMBL/GenBank/DDBJ whole genome shotgun (WGS) entry which is preliminary data.</text>
</comment>
<feature type="coiled-coil region" evidence="1">
    <location>
        <begin position="12"/>
        <end position="39"/>
    </location>
</feature>
<dbReference type="EMBL" id="JAMKFB020000399">
    <property type="protein sequence ID" value="KAL0149542.1"/>
    <property type="molecule type" value="Genomic_DNA"/>
</dbReference>
<proteinExistence type="predicted"/>
<feature type="non-terminal residue" evidence="2">
    <location>
        <position position="152"/>
    </location>
</feature>
<dbReference type="Proteomes" id="UP001529510">
    <property type="component" value="Unassembled WGS sequence"/>
</dbReference>
<evidence type="ECO:0000256" key="1">
    <source>
        <dbReference type="SAM" id="Coils"/>
    </source>
</evidence>
<keyword evidence="3" id="KW-1185">Reference proteome</keyword>
<accession>A0ABD0MKG1</accession>
<keyword evidence="1" id="KW-0175">Coiled coil</keyword>
<evidence type="ECO:0000313" key="2">
    <source>
        <dbReference type="EMBL" id="KAL0149542.1"/>
    </source>
</evidence>
<gene>
    <name evidence="2" type="ORF">M9458_055069</name>
</gene>
<reference evidence="2 3" key="1">
    <citation type="submission" date="2024-05" db="EMBL/GenBank/DDBJ databases">
        <title>Genome sequencing and assembly of Indian major carp, Cirrhinus mrigala (Hamilton, 1822).</title>
        <authorList>
            <person name="Mohindra V."/>
            <person name="Chowdhury L.M."/>
            <person name="Lal K."/>
            <person name="Jena J.K."/>
        </authorList>
    </citation>
    <scope>NUCLEOTIDE SEQUENCE [LARGE SCALE GENOMIC DNA]</scope>
    <source>
        <strain evidence="2">CM1030</strain>
        <tissue evidence="2">Blood</tissue>
    </source>
</reference>
<dbReference type="InterPro" id="IPR004244">
    <property type="entry name" value="Transposase_22"/>
</dbReference>
<dbReference type="AlphaFoldDB" id="A0ABD0MKG1"/>
<organism evidence="2 3">
    <name type="scientific">Cirrhinus mrigala</name>
    <name type="common">Mrigala</name>
    <dbReference type="NCBI Taxonomy" id="683832"/>
    <lineage>
        <taxon>Eukaryota</taxon>
        <taxon>Metazoa</taxon>
        <taxon>Chordata</taxon>
        <taxon>Craniata</taxon>
        <taxon>Vertebrata</taxon>
        <taxon>Euteleostomi</taxon>
        <taxon>Actinopterygii</taxon>
        <taxon>Neopterygii</taxon>
        <taxon>Teleostei</taxon>
        <taxon>Ostariophysi</taxon>
        <taxon>Cypriniformes</taxon>
        <taxon>Cyprinidae</taxon>
        <taxon>Labeoninae</taxon>
        <taxon>Labeonini</taxon>
        <taxon>Cirrhinus</taxon>
    </lineage>
</organism>
<dbReference type="Gene3D" id="3.30.70.1820">
    <property type="entry name" value="L1 transposable element, RRM domain"/>
    <property type="match status" value="1"/>
</dbReference>
<name>A0ABD0MKG1_CIRMR</name>
<sequence length="152" mass="16851">MEHGLSACSDDVTSLQGSVTKLEKDVAALQEKCIDMEGRMRRSNIRILNVAEGPGSSSPDSVSKLLKEVLGMDREVLVDRSHRGLQPRQPGGKPRGIVAKLHYYKDCVEILRKVREAGPLQFKGSTIHIFPDYPPSVARARSAFNDVKKLLR</sequence>